<organism evidence="3 4">
    <name type="scientific">Microtetraspora fusca</name>
    <dbReference type="NCBI Taxonomy" id="1997"/>
    <lineage>
        <taxon>Bacteria</taxon>
        <taxon>Bacillati</taxon>
        <taxon>Actinomycetota</taxon>
        <taxon>Actinomycetes</taxon>
        <taxon>Streptosporangiales</taxon>
        <taxon>Streptosporangiaceae</taxon>
        <taxon>Microtetraspora</taxon>
    </lineage>
</organism>
<sequence>MTDDTTNTTNRRASAHHAWRAAGIGDPMLWRRCFPGRADQIPAARGLVRLLLEDTPRADDAELVTTELATNALLHSRSGLPDSFFTVELLRCPHAVRITVYDLGGRRTPAMDSAVTPATFAEHGRGLQVVRRLADRVGVSGDSRIGHAVWALLDFDATAVSVRSA</sequence>
<dbReference type="RefSeq" id="WP_387347616.1">
    <property type="nucleotide sequence ID" value="NZ_JBIAXI010000040.1"/>
</dbReference>
<evidence type="ECO:0000313" key="4">
    <source>
        <dbReference type="Proteomes" id="UP001602119"/>
    </source>
</evidence>
<evidence type="ECO:0000313" key="3">
    <source>
        <dbReference type="EMBL" id="MFF4778982.1"/>
    </source>
</evidence>
<dbReference type="InterPro" id="IPR036890">
    <property type="entry name" value="HATPase_C_sf"/>
</dbReference>
<dbReference type="SUPFAM" id="SSF55874">
    <property type="entry name" value="ATPase domain of HSP90 chaperone/DNA topoisomerase II/histidine kinase"/>
    <property type="match status" value="1"/>
</dbReference>
<dbReference type="PANTHER" id="PTHR35526:SF3">
    <property type="entry name" value="ANTI-SIGMA-F FACTOR RSBW"/>
    <property type="match status" value="1"/>
</dbReference>
<dbReference type="Proteomes" id="UP001602119">
    <property type="component" value="Unassembled WGS sequence"/>
</dbReference>
<keyword evidence="3" id="KW-0067">ATP-binding</keyword>
<dbReference type="PANTHER" id="PTHR35526">
    <property type="entry name" value="ANTI-SIGMA-F FACTOR RSBW-RELATED"/>
    <property type="match status" value="1"/>
</dbReference>
<keyword evidence="1" id="KW-0418">Kinase</keyword>
<dbReference type="EMBL" id="JBIAXI010000040">
    <property type="protein sequence ID" value="MFF4778982.1"/>
    <property type="molecule type" value="Genomic_DNA"/>
</dbReference>
<dbReference type="Pfam" id="PF13581">
    <property type="entry name" value="HATPase_c_2"/>
    <property type="match status" value="1"/>
</dbReference>
<dbReference type="Gene3D" id="3.30.565.10">
    <property type="entry name" value="Histidine kinase-like ATPase, C-terminal domain"/>
    <property type="match status" value="1"/>
</dbReference>
<dbReference type="CDD" id="cd16936">
    <property type="entry name" value="HATPase_RsbW-like"/>
    <property type="match status" value="1"/>
</dbReference>
<protein>
    <submittedName>
        <fullName evidence="3">ATP-binding protein</fullName>
    </submittedName>
</protein>
<reference evidence="3 4" key="1">
    <citation type="submission" date="2024-10" db="EMBL/GenBank/DDBJ databases">
        <title>The Natural Products Discovery Center: Release of the First 8490 Sequenced Strains for Exploring Actinobacteria Biosynthetic Diversity.</title>
        <authorList>
            <person name="Kalkreuter E."/>
            <person name="Kautsar S.A."/>
            <person name="Yang D."/>
            <person name="Bader C.D."/>
            <person name="Teijaro C.N."/>
            <person name="Fluegel L."/>
            <person name="Davis C.M."/>
            <person name="Simpson J.R."/>
            <person name="Lauterbach L."/>
            <person name="Steele A.D."/>
            <person name="Gui C."/>
            <person name="Meng S."/>
            <person name="Li G."/>
            <person name="Viehrig K."/>
            <person name="Ye F."/>
            <person name="Su P."/>
            <person name="Kiefer A.F."/>
            <person name="Nichols A."/>
            <person name="Cepeda A.J."/>
            <person name="Yan W."/>
            <person name="Fan B."/>
            <person name="Jiang Y."/>
            <person name="Adhikari A."/>
            <person name="Zheng C.-J."/>
            <person name="Schuster L."/>
            <person name="Cowan T.M."/>
            <person name="Smanski M.J."/>
            <person name="Chevrette M.G."/>
            <person name="De Carvalho L.P.S."/>
            <person name="Shen B."/>
        </authorList>
    </citation>
    <scope>NUCLEOTIDE SEQUENCE [LARGE SCALE GENOMIC DNA]</scope>
    <source>
        <strain evidence="3 4">NPDC001281</strain>
    </source>
</reference>
<keyword evidence="4" id="KW-1185">Reference proteome</keyword>
<evidence type="ECO:0000259" key="2">
    <source>
        <dbReference type="Pfam" id="PF13581"/>
    </source>
</evidence>
<accession>A0ABW6VK62</accession>
<name>A0ABW6VK62_MICFU</name>
<evidence type="ECO:0000256" key="1">
    <source>
        <dbReference type="ARBA" id="ARBA00022527"/>
    </source>
</evidence>
<dbReference type="GO" id="GO:0005524">
    <property type="term" value="F:ATP binding"/>
    <property type="evidence" value="ECO:0007669"/>
    <property type="project" value="UniProtKB-KW"/>
</dbReference>
<dbReference type="InterPro" id="IPR050267">
    <property type="entry name" value="Anti-sigma-factor_SerPK"/>
</dbReference>
<keyword evidence="1" id="KW-0723">Serine/threonine-protein kinase</keyword>
<proteinExistence type="predicted"/>
<gene>
    <name evidence="3" type="ORF">ACFY05_39780</name>
</gene>
<comment type="caution">
    <text evidence="3">The sequence shown here is derived from an EMBL/GenBank/DDBJ whole genome shotgun (WGS) entry which is preliminary data.</text>
</comment>
<keyword evidence="3" id="KW-0547">Nucleotide-binding</keyword>
<feature type="domain" description="Histidine kinase/HSP90-like ATPase" evidence="2">
    <location>
        <begin position="53"/>
        <end position="140"/>
    </location>
</feature>
<keyword evidence="1" id="KW-0808">Transferase</keyword>
<dbReference type="InterPro" id="IPR003594">
    <property type="entry name" value="HATPase_dom"/>
</dbReference>